<feature type="compositionally biased region" description="Polar residues" evidence="1">
    <location>
        <begin position="455"/>
        <end position="466"/>
    </location>
</feature>
<evidence type="ECO:0000313" key="2">
    <source>
        <dbReference type="EMBL" id="TCD63353.1"/>
    </source>
</evidence>
<feature type="compositionally biased region" description="Polar residues" evidence="1">
    <location>
        <begin position="374"/>
        <end position="390"/>
    </location>
</feature>
<comment type="caution">
    <text evidence="2">The sequence shown here is derived from an EMBL/GenBank/DDBJ whole genome shotgun (WGS) entry which is preliminary data.</text>
</comment>
<evidence type="ECO:0000256" key="1">
    <source>
        <dbReference type="SAM" id="MobiDB-lite"/>
    </source>
</evidence>
<dbReference type="AlphaFoldDB" id="A0A4R0R9R1"/>
<accession>A0A4R0R9R1</accession>
<dbReference type="OrthoDB" id="2751636at2759"/>
<feature type="region of interest" description="Disordered" evidence="1">
    <location>
        <begin position="370"/>
        <end position="609"/>
    </location>
</feature>
<dbReference type="Proteomes" id="UP000292702">
    <property type="component" value="Unassembled WGS sequence"/>
</dbReference>
<dbReference type="STRING" id="92696.A0A4R0R9R1"/>
<proteinExistence type="predicted"/>
<feature type="compositionally biased region" description="Polar residues" evidence="1">
    <location>
        <begin position="412"/>
        <end position="448"/>
    </location>
</feature>
<feature type="compositionally biased region" description="Low complexity" evidence="1">
    <location>
        <begin position="470"/>
        <end position="486"/>
    </location>
</feature>
<feature type="compositionally biased region" description="Low complexity" evidence="1">
    <location>
        <begin position="495"/>
        <end position="512"/>
    </location>
</feature>
<gene>
    <name evidence="2" type="ORF">EIP91_005631</name>
</gene>
<keyword evidence="3" id="KW-1185">Reference proteome</keyword>
<sequence length="609" mass="65664">MATPADPPTANATTVDKRQPWITWNFPGRPAGDVRNAVKNWYKNHGMKTDPHDPPSTHGGKSIVTASVIKNTTTLPKPIGTSELLTEIRDRLHRKRSAGPSQLWAAAHEDAVGKELAEEQLKEALDDEQKKHWPEVAEKAKSPGASEGATHDIFVKQLAVQQDIYNFLIELVGTEAGQIGQACFSLRGSYKSHDGSIEYFDLGIGLTPEGICYTDYHGGFSREEDERWRSFCKEALVQLLPSFNTQGDEMPQLPCWDKSWKADDAKPVLQAFVIAHWAYAHRHAQVSLPRDIPWNDLNNPKYGLDQRWVDEGICDLPSLEGLDLMALYGRVMRAQKSSRPFAFALSPTQPADPGSPPTLTVDLIAEPSEELADRQTTPPQDVGTSPSTAPTALVSEPTSDVVDSVSQDNDKSAASGSDASTSRLEKSSSVPNPAITDTSESPLDTIHSSADRNTSRTAQNPSSPAVATTGLSRSSTVVRGSSTAILPPSPPPPSSAFTATLPAAASAPAPSAVAKTQRTKNKPKVADESASSAPELPQQPSPRRTCTNPKPVAASGTNVKQTRVVKKGKGWETVVYEDEASSAGVGEKRKADEEAEQAQPTKKRRGGRR</sequence>
<evidence type="ECO:0000313" key="3">
    <source>
        <dbReference type="Proteomes" id="UP000292702"/>
    </source>
</evidence>
<organism evidence="2 3">
    <name type="scientific">Steccherinum ochraceum</name>
    <dbReference type="NCBI Taxonomy" id="92696"/>
    <lineage>
        <taxon>Eukaryota</taxon>
        <taxon>Fungi</taxon>
        <taxon>Dikarya</taxon>
        <taxon>Basidiomycota</taxon>
        <taxon>Agaricomycotina</taxon>
        <taxon>Agaricomycetes</taxon>
        <taxon>Polyporales</taxon>
        <taxon>Steccherinaceae</taxon>
        <taxon>Steccherinum</taxon>
    </lineage>
</organism>
<protein>
    <submittedName>
        <fullName evidence="2">Uncharacterized protein</fullName>
    </submittedName>
</protein>
<dbReference type="EMBL" id="RWJN01000304">
    <property type="protein sequence ID" value="TCD63353.1"/>
    <property type="molecule type" value="Genomic_DNA"/>
</dbReference>
<reference evidence="2 3" key="1">
    <citation type="submission" date="2018-11" db="EMBL/GenBank/DDBJ databases">
        <title>Genome assembly of Steccherinum ochraceum LE-BIN_3174, the white-rot fungus of the Steccherinaceae family (The Residual Polyporoid clade, Polyporales, Basidiomycota).</title>
        <authorList>
            <person name="Fedorova T.V."/>
            <person name="Glazunova O.A."/>
            <person name="Landesman E.O."/>
            <person name="Moiseenko K.V."/>
            <person name="Psurtseva N.V."/>
            <person name="Savinova O.S."/>
            <person name="Shakhova N.V."/>
            <person name="Tyazhelova T.V."/>
            <person name="Vasina D.V."/>
        </authorList>
    </citation>
    <scope>NUCLEOTIDE SEQUENCE [LARGE SCALE GENOMIC DNA]</scope>
    <source>
        <strain evidence="2 3">LE-BIN_3174</strain>
    </source>
</reference>
<name>A0A4R0R9R1_9APHY</name>